<dbReference type="Proteomes" id="UP000821853">
    <property type="component" value="Chromosome 4"/>
</dbReference>
<proteinExistence type="predicted"/>
<protein>
    <submittedName>
        <fullName evidence="2">Uncharacterized protein</fullName>
    </submittedName>
</protein>
<reference evidence="2 3" key="1">
    <citation type="journal article" date="2020" name="Cell">
        <title>Large-Scale Comparative Analyses of Tick Genomes Elucidate Their Genetic Diversity and Vector Capacities.</title>
        <authorList>
            <consortium name="Tick Genome and Microbiome Consortium (TIGMIC)"/>
            <person name="Jia N."/>
            <person name="Wang J."/>
            <person name="Shi W."/>
            <person name="Du L."/>
            <person name="Sun Y."/>
            <person name="Zhan W."/>
            <person name="Jiang J.F."/>
            <person name="Wang Q."/>
            <person name="Zhang B."/>
            <person name="Ji P."/>
            <person name="Bell-Sakyi L."/>
            <person name="Cui X.M."/>
            <person name="Yuan T.T."/>
            <person name="Jiang B.G."/>
            <person name="Yang W.F."/>
            <person name="Lam T.T."/>
            <person name="Chang Q.C."/>
            <person name="Ding S.J."/>
            <person name="Wang X.J."/>
            <person name="Zhu J.G."/>
            <person name="Ruan X.D."/>
            <person name="Zhao L."/>
            <person name="Wei J.T."/>
            <person name="Ye R.Z."/>
            <person name="Que T.C."/>
            <person name="Du C.H."/>
            <person name="Zhou Y.H."/>
            <person name="Cheng J.X."/>
            <person name="Dai P.F."/>
            <person name="Guo W.B."/>
            <person name="Han X.H."/>
            <person name="Huang E.J."/>
            <person name="Li L.F."/>
            <person name="Wei W."/>
            <person name="Gao Y.C."/>
            <person name="Liu J.Z."/>
            <person name="Shao H.Z."/>
            <person name="Wang X."/>
            <person name="Wang C.C."/>
            <person name="Yang T.C."/>
            <person name="Huo Q.B."/>
            <person name="Li W."/>
            <person name="Chen H.Y."/>
            <person name="Chen S.E."/>
            <person name="Zhou L.G."/>
            <person name="Ni X.B."/>
            <person name="Tian J.H."/>
            <person name="Sheng Y."/>
            <person name="Liu T."/>
            <person name="Pan Y.S."/>
            <person name="Xia L.Y."/>
            <person name="Li J."/>
            <person name="Zhao F."/>
            <person name="Cao W.C."/>
        </authorList>
    </citation>
    <scope>NUCLEOTIDE SEQUENCE [LARGE SCALE GENOMIC DNA]</scope>
    <source>
        <strain evidence="2">HaeL-2018</strain>
    </source>
</reference>
<keyword evidence="3" id="KW-1185">Reference proteome</keyword>
<dbReference type="AlphaFoldDB" id="A0A9J6GEG8"/>
<feature type="region of interest" description="Disordered" evidence="1">
    <location>
        <begin position="1"/>
        <end position="62"/>
    </location>
</feature>
<dbReference type="EMBL" id="JABSTR010000006">
    <property type="protein sequence ID" value="KAH9373201.1"/>
    <property type="molecule type" value="Genomic_DNA"/>
</dbReference>
<name>A0A9J6GEG8_HAELO</name>
<feature type="compositionally biased region" description="Pro residues" evidence="1">
    <location>
        <begin position="46"/>
        <end position="55"/>
    </location>
</feature>
<gene>
    <name evidence="2" type="ORF">HPB48_004946</name>
</gene>
<organism evidence="2 3">
    <name type="scientific">Haemaphysalis longicornis</name>
    <name type="common">Bush tick</name>
    <dbReference type="NCBI Taxonomy" id="44386"/>
    <lineage>
        <taxon>Eukaryota</taxon>
        <taxon>Metazoa</taxon>
        <taxon>Ecdysozoa</taxon>
        <taxon>Arthropoda</taxon>
        <taxon>Chelicerata</taxon>
        <taxon>Arachnida</taxon>
        <taxon>Acari</taxon>
        <taxon>Parasitiformes</taxon>
        <taxon>Ixodida</taxon>
        <taxon>Ixodoidea</taxon>
        <taxon>Ixodidae</taxon>
        <taxon>Haemaphysalinae</taxon>
        <taxon>Haemaphysalis</taxon>
    </lineage>
</organism>
<evidence type="ECO:0000313" key="3">
    <source>
        <dbReference type="Proteomes" id="UP000821853"/>
    </source>
</evidence>
<evidence type="ECO:0000256" key="1">
    <source>
        <dbReference type="SAM" id="MobiDB-lite"/>
    </source>
</evidence>
<evidence type="ECO:0000313" key="2">
    <source>
        <dbReference type="EMBL" id="KAH9373201.1"/>
    </source>
</evidence>
<feature type="compositionally biased region" description="Low complexity" evidence="1">
    <location>
        <begin position="13"/>
        <end position="22"/>
    </location>
</feature>
<comment type="caution">
    <text evidence="2">The sequence shown here is derived from an EMBL/GenBank/DDBJ whole genome shotgun (WGS) entry which is preliminary data.</text>
</comment>
<dbReference type="VEuPathDB" id="VectorBase:HLOH_056925"/>
<sequence length="162" mass="17806">MGTWAAQRRSGKHVAASSVHASNSKPERNTFNGSTPQPRILAKPTSPNPHHPPARPYQSRTTRAPLSTQLAYTFLHLSSAAAEATDDIAFVVATRTFTTRLTIITDSQQVCRHYLLAFKLLKSIRDQPTITIAWNPRDASLSAGMKQRSCPRSLPGVPYRAS</sequence>
<accession>A0A9J6GEG8</accession>